<dbReference type="Gene3D" id="1.20.1250.20">
    <property type="entry name" value="MFS general substrate transporter like domains"/>
    <property type="match status" value="1"/>
</dbReference>
<comment type="caution">
    <text evidence="4">The sequence shown here is derived from an EMBL/GenBank/DDBJ whole genome shotgun (WGS) entry which is preliminary data.</text>
</comment>
<protein>
    <recommendedName>
        <fullName evidence="6">Major facilitator superfamily (MFS) profile domain-containing protein</fullName>
    </recommendedName>
</protein>
<gene>
    <name evidence="4" type="ORF">AC579_8222</name>
</gene>
<feature type="region of interest" description="Disordered" evidence="2">
    <location>
        <begin position="1"/>
        <end position="26"/>
    </location>
</feature>
<keyword evidence="3" id="KW-1133">Transmembrane helix</keyword>
<accession>A0A139IVX5</accession>
<organism evidence="4 5">
    <name type="scientific">Pseudocercospora musae</name>
    <dbReference type="NCBI Taxonomy" id="113226"/>
    <lineage>
        <taxon>Eukaryota</taxon>
        <taxon>Fungi</taxon>
        <taxon>Dikarya</taxon>
        <taxon>Ascomycota</taxon>
        <taxon>Pezizomycotina</taxon>
        <taxon>Dothideomycetes</taxon>
        <taxon>Dothideomycetidae</taxon>
        <taxon>Mycosphaerellales</taxon>
        <taxon>Mycosphaerellaceae</taxon>
        <taxon>Pseudocercospora</taxon>
    </lineage>
</organism>
<name>A0A139IVX5_9PEZI</name>
<feature type="transmembrane region" description="Helical" evidence="3">
    <location>
        <begin position="56"/>
        <end position="77"/>
    </location>
</feature>
<evidence type="ECO:0000256" key="3">
    <source>
        <dbReference type="SAM" id="Phobius"/>
    </source>
</evidence>
<comment type="subcellular location">
    <subcellularLocation>
        <location evidence="1">Membrane</location>
        <topology evidence="1">Multi-pass membrane protein</topology>
    </subcellularLocation>
</comment>
<feature type="region of interest" description="Disordered" evidence="2">
    <location>
        <begin position="243"/>
        <end position="279"/>
    </location>
</feature>
<feature type="transmembrane region" description="Helical" evidence="3">
    <location>
        <begin position="462"/>
        <end position="485"/>
    </location>
</feature>
<dbReference type="GO" id="GO:0000329">
    <property type="term" value="C:fungal-type vacuole membrane"/>
    <property type="evidence" value="ECO:0007669"/>
    <property type="project" value="TreeGrafter"/>
</dbReference>
<dbReference type="Pfam" id="PF07690">
    <property type="entry name" value="MFS_1"/>
    <property type="match status" value="2"/>
</dbReference>
<dbReference type="Proteomes" id="UP000073492">
    <property type="component" value="Unassembled WGS sequence"/>
</dbReference>
<evidence type="ECO:0000313" key="5">
    <source>
        <dbReference type="Proteomes" id="UP000073492"/>
    </source>
</evidence>
<feature type="transmembrane region" description="Helical" evidence="3">
    <location>
        <begin position="209"/>
        <end position="230"/>
    </location>
</feature>
<evidence type="ECO:0008006" key="6">
    <source>
        <dbReference type="Google" id="ProtNLM"/>
    </source>
</evidence>
<feature type="transmembrane region" description="Helical" evidence="3">
    <location>
        <begin position="83"/>
        <end position="101"/>
    </location>
</feature>
<dbReference type="PANTHER" id="PTHR23520">
    <property type="entry name" value="TRANSPORTER, PUTATIVE (AFU_ORTHOLOGUE AFUA_3G04000)-RELATED"/>
    <property type="match status" value="1"/>
</dbReference>
<dbReference type="OrthoDB" id="10027823at2759"/>
<dbReference type="PANTHER" id="PTHR23520:SF5">
    <property type="entry name" value="TRANSPORTER, PUTATIVE (AFU_ORTHOLOGUE AFUA_3G04000)-RELATED"/>
    <property type="match status" value="1"/>
</dbReference>
<proteinExistence type="predicted"/>
<keyword evidence="3" id="KW-0472">Membrane</keyword>
<keyword evidence="5" id="KW-1185">Reference proteome</keyword>
<dbReference type="STRING" id="113226.A0A139IVX5"/>
<feature type="transmembrane region" description="Helical" evidence="3">
    <location>
        <begin position="399"/>
        <end position="422"/>
    </location>
</feature>
<feature type="transmembrane region" description="Helical" evidence="3">
    <location>
        <begin position="358"/>
        <end position="379"/>
    </location>
</feature>
<dbReference type="SUPFAM" id="SSF103473">
    <property type="entry name" value="MFS general substrate transporter"/>
    <property type="match status" value="1"/>
</dbReference>
<reference evidence="4 5" key="1">
    <citation type="submission" date="2015-07" db="EMBL/GenBank/DDBJ databases">
        <title>Comparative genomics of the Sigatoka disease complex on banana suggests a link between parallel evolutionary changes in Pseudocercospora fijiensis and Pseudocercospora eumusae and increased virulence on the banana host.</title>
        <authorList>
            <person name="Chang T.-C."/>
            <person name="Salvucci A."/>
            <person name="Crous P.W."/>
            <person name="Stergiopoulos I."/>
        </authorList>
    </citation>
    <scope>NUCLEOTIDE SEQUENCE [LARGE SCALE GENOMIC DNA]</scope>
    <source>
        <strain evidence="4 5">CBS 116634</strain>
    </source>
</reference>
<dbReference type="InterPro" id="IPR011701">
    <property type="entry name" value="MFS"/>
</dbReference>
<dbReference type="InterPro" id="IPR036259">
    <property type="entry name" value="MFS_trans_sf"/>
</dbReference>
<feature type="compositionally biased region" description="Basic and acidic residues" evidence="2">
    <location>
        <begin position="243"/>
        <end position="252"/>
    </location>
</feature>
<evidence type="ECO:0000256" key="1">
    <source>
        <dbReference type="ARBA" id="ARBA00004141"/>
    </source>
</evidence>
<evidence type="ECO:0000313" key="4">
    <source>
        <dbReference type="EMBL" id="KXT18810.1"/>
    </source>
</evidence>
<sequence length="542" mass="59161">MAESEETQFEPESPTHDAPKSPQQRRSLSHRILTSTGLHTILHAPLDIKLILLQRFIRIFAFGLVSLLFAAHLSSLGNSETHIGIFFGLTLLGDLFIAMILTQIADAVGRKKVLIFGSVMMTFSGVVFASTKNDWALLGAAVVGVVSPSATEVGPFKAIEESALFTVVTENIVDVLSWYGTAEFASVAAGLAVSGGIMNHLTVVRGWDFASACRCVFVVYAAIGIVKIVLSACMSERIEAWHDGSPEERGPMDEGNGQATQEGLETAEPGEASQHAVTERAPLLPSSVPKLVEPEDKKSSTREKISKGLLNSVFSLNFAERALMYKLLPLMGTDSCAVGMSSTYFVRTKFNVSEGPLGLIFFFANILGACGTIYSNALARRMGNLMVCVPDPASSNVKLMTSFQTVATTYIPAGIFIALFGVPKNLRWMLVIVLIQSFLEPIYIAPRNAFVGHVINKKKRTAILGIINMVKVVTNATGSFLTGVWADRGFFWLAFIVAGCLKVVYCLAFLYMFLAVDQRMEKEVEQKKQEEERREDDNRTTT</sequence>
<evidence type="ECO:0000256" key="2">
    <source>
        <dbReference type="SAM" id="MobiDB-lite"/>
    </source>
</evidence>
<dbReference type="GO" id="GO:0022857">
    <property type="term" value="F:transmembrane transporter activity"/>
    <property type="evidence" value="ECO:0007669"/>
    <property type="project" value="InterPro"/>
</dbReference>
<feature type="transmembrane region" description="Helical" evidence="3">
    <location>
        <begin position="428"/>
        <end position="450"/>
    </location>
</feature>
<dbReference type="AlphaFoldDB" id="A0A139IVX5"/>
<keyword evidence="3" id="KW-0812">Transmembrane</keyword>
<feature type="transmembrane region" description="Helical" evidence="3">
    <location>
        <begin position="491"/>
        <end position="514"/>
    </location>
</feature>
<dbReference type="EMBL" id="LFZO01000003">
    <property type="protein sequence ID" value="KXT18810.1"/>
    <property type="molecule type" value="Genomic_DNA"/>
</dbReference>
<feature type="transmembrane region" description="Helical" evidence="3">
    <location>
        <begin position="113"/>
        <end position="131"/>
    </location>
</feature>